<dbReference type="EMBL" id="JAACYS010000002">
    <property type="protein sequence ID" value="NCU16265.1"/>
    <property type="molecule type" value="Genomic_DNA"/>
</dbReference>
<gene>
    <name evidence="2" type="ORF">GW534_00550</name>
</gene>
<name>A0ABW9ZYL3_9BACI</name>
<keyword evidence="1" id="KW-0812">Transmembrane</keyword>
<organism evidence="2 3">
    <name type="scientific">Pallidibacillus pasinlerensis</name>
    <dbReference type="NCBI Taxonomy" id="2703818"/>
    <lineage>
        <taxon>Bacteria</taxon>
        <taxon>Bacillati</taxon>
        <taxon>Bacillota</taxon>
        <taxon>Bacilli</taxon>
        <taxon>Bacillales</taxon>
        <taxon>Bacillaceae</taxon>
        <taxon>Pallidibacillus</taxon>
    </lineage>
</organism>
<keyword evidence="1" id="KW-0472">Membrane</keyword>
<evidence type="ECO:0000313" key="3">
    <source>
        <dbReference type="Proteomes" id="UP000743899"/>
    </source>
</evidence>
<accession>A0ABW9ZYL3</accession>
<proteinExistence type="predicted"/>
<feature type="transmembrane region" description="Helical" evidence="1">
    <location>
        <begin position="138"/>
        <end position="159"/>
    </location>
</feature>
<evidence type="ECO:0008006" key="4">
    <source>
        <dbReference type="Google" id="ProtNLM"/>
    </source>
</evidence>
<dbReference type="Pfam" id="PF01944">
    <property type="entry name" value="SpoIIM"/>
    <property type="match status" value="1"/>
</dbReference>
<dbReference type="Proteomes" id="UP000743899">
    <property type="component" value="Unassembled WGS sequence"/>
</dbReference>
<reference evidence="2 3" key="1">
    <citation type="submission" date="2020-01" db="EMBL/GenBank/DDBJ databases">
        <title>A novel Bacillus sp. from Pasinler.</title>
        <authorList>
            <person name="Adiguzel A."/>
            <person name="Ay H."/>
            <person name="Baltaci M.O."/>
        </authorList>
    </citation>
    <scope>NUCLEOTIDE SEQUENCE [LARGE SCALE GENOMIC DNA]</scope>
    <source>
        <strain evidence="2 3">P1</strain>
    </source>
</reference>
<keyword evidence="1" id="KW-1133">Transmembrane helix</keyword>
<evidence type="ECO:0000256" key="1">
    <source>
        <dbReference type="SAM" id="Phobius"/>
    </source>
</evidence>
<dbReference type="InterPro" id="IPR002798">
    <property type="entry name" value="SpoIIM-like"/>
</dbReference>
<dbReference type="RefSeq" id="WP_161919104.1">
    <property type="nucleotide sequence ID" value="NZ_JAACYS010000002.1"/>
</dbReference>
<feature type="transmembrane region" description="Helical" evidence="1">
    <location>
        <begin position="20"/>
        <end position="38"/>
    </location>
</feature>
<dbReference type="PANTHER" id="PTHR35337:SF1">
    <property type="entry name" value="SLR1478 PROTEIN"/>
    <property type="match status" value="1"/>
</dbReference>
<dbReference type="PANTHER" id="PTHR35337">
    <property type="entry name" value="SLR1478 PROTEIN"/>
    <property type="match status" value="1"/>
</dbReference>
<comment type="caution">
    <text evidence="2">The sequence shown here is derived from an EMBL/GenBank/DDBJ whole genome shotgun (WGS) entry which is preliminary data.</text>
</comment>
<keyword evidence="3" id="KW-1185">Reference proteome</keyword>
<feature type="transmembrane region" description="Helical" evidence="1">
    <location>
        <begin position="180"/>
        <end position="198"/>
    </location>
</feature>
<sequence>MKKIYQEQWDLFKTAYLKTFIGLFLFFIIAGFLSYFYMQNNEGLLNELMLKIYEMFEETDLLSPDLSPIPLAIGLFVNNTRASLLIAATGFIPLFLPALSILFVNGAIIGVLFAFMNINASEVSIFTMFMSGILPHGIFEIPAVILSGAIAFYLSVGIYRKLNNSEYSFRKCAANAGKTFVFVVVPLLVIAAIIEAFITPQLMDLVGLGNGM</sequence>
<protein>
    <recommendedName>
        <fullName evidence="4">Stage II sporulation protein M</fullName>
    </recommendedName>
</protein>
<evidence type="ECO:0000313" key="2">
    <source>
        <dbReference type="EMBL" id="NCU16265.1"/>
    </source>
</evidence>